<feature type="region of interest" description="Disordered" evidence="1">
    <location>
        <begin position="1"/>
        <end position="54"/>
    </location>
</feature>
<organism evidence="2 3">
    <name type="scientific">Methylobacterium symbioticum</name>
    <dbReference type="NCBI Taxonomy" id="2584084"/>
    <lineage>
        <taxon>Bacteria</taxon>
        <taxon>Pseudomonadati</taxon>
        <taxon>Pseudomonadota</taxon>
        <taxon>Alphaproteobacteria</taxon>
        <taxon>Hyphomicrobiales</taxon>
        <taxon>Methylobacteriaceae</taxon>
        <taxon>Methylobacterium</taxon>
    </lineage>
</organism>
<gene>
    <name evidence="2" type="ORF">MET9862_02111</name>
</gene>
<dbReference type="EMBL" id="CABFPH010000024">
    <property type="protein sequence ID" value="VUD71529.1"/>
    <property type="molecule type" value="Genomic_DNA"/>
</dbReference>
<proteinExistence type="predicted"/>
<sequence length="54" mass="5997">MHMLKTDLQPPRSGPNRNPILYGVAAGLAKLFPPVEPPHAPRDDRREAPRSGRD</sequence>
<protein>
    <submittedName>
        <fullName evidence="2">Uncharacterized protein</fullName>
    </submittedName>
</protein>
<dbReference type="AlphaFoldDB" id="A0A509EDH6"/>
<dbReference type="Proteomes" id="UP000410984">
    <property type="component" value="Unassembled WGS sequence"/>
</dbReference>
<feature type="compositionally biased region" description="Basic and acidic residues" evidence="1">
    <location>
        <begin position="39"/>
        <end position="54"/>
    </location>
</feature>
<evidence type="ECO:0000256" key="1">
    <source>
        <dbReference type="SAM" id="MobiDB-lite"/>
    </source>
</evidence>
<evidence type="ECO:0000313" key="3">
    <source>
        <dbReference type="Proteomes" id="UP000410984"/>
    </source>
</evidence>
<keyword evidence="3" id="KW-1185">Reference proteome</keyword>
<accession>A0A509EDH6</accession>
<evidence type="ECO:0000313" key="2">
    <source>
        <dbReference type="EMBL" id="VUD71529.1"/>
    </source>
</evidence>
<name>A0A509EDH6_9HYPH</name>
<reference evidence="2 3" key="1">
    <citation type="submission" date="2019-06" db="EMBL/GenBank/DDBJ databases">
        <authorList>
            <person name="Rodrigo-Torres L."/>
            <person name="Arahal R. D."/>
            <person name="Lucena T."/>
        </authorList>
    </citation>
    <scope>NUCLEOTIDE SEQUENCE [LARGE SCALE GENOMIC DNA]</scope>
    <source>
        <strain evidence="2 3">SB0023/3</strain>
    </source>
</reference>